<reference evidence="1 2" key="1">
    <citation type="journal article" date="2018" name="PLoS ONE">
        <title>The draft genome of Kipferlia bialata reveals reductive genome evolution in fornicate parasites.</title>
        <authorList>
            <person name="Tanifuji G."/>
            <person name="Takabayashi S."/>
            <person name="Kume K."/>
            <person name="Takagi M."/>
            <person name="Nakayama T."/>
            <person name="Kamikawa R."/>
            <person name="Inagaki Y."/>
            <person name="Hashimoto T."/>
        </authorList>
    </citation>
    <scope>NUCLEOTIDE SEQUENCE [LARGE SCALE GENOMIC DNA]</scope>
    <source>
        <strain evidence="1">NY0173</strain>
    </source>
</reference>
<sequence>MIDSMADIEAAYEAEVRADEVAAEKGWPIPSDIGNLVRARRILLNKVVAKHLNRRPIPPRYSERHLTAQLVLGTSTTVSQSLPIEALSPIFAAFQNRCRVDVGNADLFHACEHLSDTVCSHSTSITPASARQAVLSSLHIIHTIMEHILPPKPTFNLGVVADGVVGDLDTETLASATGATALEEDNPMYNITPIVVQVVSALTEGVSGDTVTNGIVLEPPKLLLIHEQRLQDAYAFPRFVVTVCRTHLYIQGLLLHDEPVSHTLLGMDLSDTHPAKLASVMYALFSCAADIAKQERLAITRFQNHTRDLWHKIPLVFPSICLGTVESEQAYLVCRTTPLGEREPTPVLYGTRLLSSTTYAVCRRPSLSPKVAKITRNYNIDAHILLAKQGLAPNLILHQPLCAGSDHTVVLMEDLHPLGYVSVNKVDKLTESMVGGIMKRVRDALRVLHDAHYVHGDIHMTNVMVIVKQGVVERVCLIDFEFCGKVGDVWPSVGYNPDPNVFWPADLRALLPGVPLGTHTPMDESGQGGYKGSLVGDWFPRMQTRHDIEMAEEMERLLRVRTQRRQGQHFVALVNT</sequence>
<keyword evidence="2" id="KW-1185">Reference proteome</keyword>
<dbReference type="OrthoDB" id="4062651at2759"/>
<gene>
    <name evidence="1" type="ORF">KIPB_000539</name>
</gene>
<dbReference type="SUPFAM" id="SSF56112">
    <property type="entry name" value="Protein kinase-like (PK-like)"/>
    <property type="match status" value="1"/>
</dbReference>
<dbReference type="EMBL" id="BDIP01000063">
    <property type="protein sequence ID" value="GCA62006.1"/>
    <property type="molecule type" value="Genomic_DNA"/>
</dbReference>
<protein>
    <recommendedName>
        <fullName evidence="3">Protein kinase domain-containing protein</fullName>
    </recommendedName>
</protein>
<dbReference type="Pfam" id="PF06293">
    <property type="entry name" value="Kdo"/>
    <property type="match status" value="1"/>
</dbReference>
<proteinExistence type="predicted"/>
<dbReference type="Gene3D" id="1.10.510.10">
    <property type="entry name" value="Transferase(Phosphotransferase) domain 1"/>
    <property type="match status" value="1"/>
</dbReference>
<comment type="caution">
    <text evidence="1">The sequence shown here is derived from an EMBL/GenBank/DDBJ whole genome shotgun (WGS) entry which is preliminary data.</text>
</comment>
<evidence type="ECO:0000313" key="1">
    <source>
        <dbReference type="EMBL" id="GCA62006.1"/>
    </source>
</evidence>
<organism evidence="1 2">
    <name type="scientific">Kipferlia bialata</name>
    <dbReference type="NCBI Taxonomy" id="797122"/>
    <lineage>
        <taxon>Eukaryota</taxon>
        <taxon>Metamonada</taxon>
        <taxon>Carpediemonas-like organisms</taxon>
        <taxon>Kipferlia</taxon>
    </lineage>
</organism>
<dbReference type="Proteomes" id="UP000265618">
    <property type="component" value="Unassembled WGS sequence"/>
</dbReference>
<evidence type="ECO:0008006" key="3">
    <source>
        <dbReference type="Google" id="ProtNLM"/>
    </source>
</evidence>
<dbReference type="AlphaFoldDB" id="A0A391NNN2"/>
<evidence type="ECO:0000313" key="2">
    <source>
        <dbReference type="Proteomes" id="UP000265618"/>
    </source>
</evidence>
<dbReference type="InterPro" id="IPR011009">
    <property type="entry name" value="Kinase-like_dom_sf"/>
</dbReference>
<name>A0A391NNN2_9EUKA</name>
<accession>A0A391NNN2</accession>